<dbReference type="GO" id="GO:0043161">
    <property type="term" value="P:proteasome-mediated ubiquitin-dependent protein catabolic process"/>
    <property type="evidence" value="ECO:0007669"/>
    <property type="project" value="TreeGrafter"/>
</dbReference>
<dbReference type="AlphaFoldDB" id="A0A834MEG5"/>
<name>A0A834MEG5_RHYFE</name>
<keyword evidence="1" id="KW-0479">Metal-binding</keyword>
<dbReference type="SUPFAM" id="SSF49599">
    <property type="entry name" value="TRAF domain-like"/>
    <property type="match status" value="1"/>
</dbReference>
<dbReference type="GO" id="GO:0031624">
    <property type="term" value="F:ubiquitin conjugating enzyme binding"/>
    <property type="evidence" value="ECO:0007669"/>
    <property type="project" value="TreeGrafter"/>
</dbReference>
<dbReference type="PANTHER" id="PTHR45877:SF2">
    <property type="entry name" value="E3 UBIQUITIN-PROTEIN LIGASE SINA-RELATED"/>
    <property type="match status" value="1"/>
</dbReference>
<dbReference type="UniPathway" id="UPA00143"/>
<dbReference type="EMBL" id="JAACXV010000239">
    <property type="protein sequence ID" value="KAF7281486.1"/>
    <property type="molecule type" value="Genomic_DNA"/>
</dbReference>
<sequence length="375" mass="42978">MNSEVNVLDNINNIRITPAMVKDFKCILCNKHVFVPPITTMDGKKLKCGRYSCMNTKYQSRMHGLEKLASYMEFPCDFDGCHAIVPWGKVTDHERVCNYRTIVCPMEDCYKYPINTITSHFKRYHKRYNCIDEGDLETASGAHLKFILFKDQPYLIFSYINNDDIWVSVYAAGASTDVSFQVTFQDKKTERVMIFEGGKPIHFQEEEHCLGCLGKKCNLLTHKKSLAYSNHSAVYDDMMVRIKRQLIVEVFGSKLVNCKVKIMKSDSATQDNQHNYREISKMLVYPCCQQPMSAPIYRCETGHSICTVCKKKLTNCPSCQNQLTESRCFSLEGIAQSIHLFCGNREHGCSFVGNMDERIAHENVCTARPVMSDIE</sequence>
<evidence type="ECO:0000256" key="1">
    <source>
        <dbReference type="ARBA" id="ARBA00022723"/>
    </source>
</evidence>
<organism evidence="5 6">
    <name type="scientific">Rhynchophorus ferrugineus</name>
    <name type="common">Red palm weevil</name>
    <name type="synonym">Curculio ferrugineus</name>
    <dbReference type="NCBI Taxonomy" id="354439"/>
    <lineage>
        <taxon>Eukaryota</taxon>
        <taxon>Metazoa</taxon>
        <taxon>Ecdysozoa</taxon>
        <taxon>Arthropoda</taxon>
        <taxon>Hexapoda</taxon>
        <taxon>Insecta</taxon>
        <taxon>Pterygota</taxon>
        <taxon>Neoptera</taxon>
        <taxon>Endopterygota</taxon>
        <taxon>Coleoptera</taxon>
        <taxon>Polyphaga</taxon>
        <taxon>Cucujiformia</taxon>
        <taxon>Curculionidae</taxon>
        <taxon>Dryophthorinae</taxon>
        <taxon>Rhynchophorus</taxon>
    </lineage>
</organism>
<dbReference type="PANTHER" id="PTHR45877">
    <property type="entry name" value="E3 UBIQUITIN-PROTEIN LIGASE SIAH2"/>
    <property type="match status" value="1"/>
</dbReference>
<evidence type="ECO:0000259" key="4">
    <source>
        <dbReference type="Pfam" id="PF21362"/>
    </source>
</evidence>
<dbReference type="GO" id="GO:0005737">
    <property type="term" value="C:cytoplasm"/>
    <property type="evidence" value="ECO:0007669"/>
    <property type="project" value="TreeGrafter"/>
</dbReference>
<dbReference type="Pfam" id="PF21362">
    <property type="entry name" value="Sina_RING"/>
    <property type="match status" value="1"/>
</dbReference>
<protein>
    <recommendedName>
        <fullName evidence="4">E3 ubiquitin-protein ligase Sina-like RING finger domain-containing protein</fullName>
    </recommendedName>
</protein>
<dbReference type="GO" id="GO:0016567">
    <property type="term" value="P:protein ubiquitination"/>
    <property type="evidence" value="ECO:0007669"/>
    <property type="project" value="UniProtKB-UniPathway"/>
</dbReference>
<gene>
    <name evidence="5" type="ORF">GWI33_004731</name>
</gene>
<comment type="caution">
    <text evidence="5">The sequence shown here is derived from an EMBL/GenBank/DDBJ whole genome shotgun (WGS) entry which is preliminary data.</text>
</comment>
<feature type="domain" description="E3 ubiquitin-protein ligase Sina-like RING finger" evidence="4">
    <location>
        <begin position="286"/>
        <end position="319"/>
    </location>
</feature>
<evidence type="ECO:0000313" key="6">
    <source>
        <dbReference type="Proteomes" id="UP000625711"/>
    </source>
</evidence>
<keyword evidence="3" id="KW-0862">Zinc</keyword>
<keyword evidence="2" id="KW-0863">Zinc-finger</keyword>
<dbReference type="Proteomes" id="UP000625711">
    <property type="component" value="Unassembled WGS sequence"/>
</dbReference>
<dbReference type="InterPro" id="IPR004162">
    <property type="entry name" value="SINA-like_animal"/>
</dbReference>
<evidence type="ECO:0000256" key="3">
    <source>
        <dbReference type="ARBA" id="ARBA00022833"/>
    </source>
</evidence>
<dbReference type="Gene3D" id="3.30.40.10">
    <property type="entry name" value="Zinc/RING finger domain, C3HC4 (zinc finger)"/>
    <property type="match status" value="2"/>
</dbReference>
<proteinExistence type="predicted"/>
<dbReference type="InterPro" id="IPR049548">
    <property type="entry name" value="Sina-like_RING"/>
</dbReference>
<evidence type="ECO:0000313" key="5">
    <source>
        <dbReference type="EMBL" id="KAF7281486.1"/>
    </source>
</evidence>
<dbReference type="GO" id="GO:0061630">
    <property type="term" value="F:ubiquitin protein ligase activity"/>
    <property type="evidence" value="ECO:0007669"/>
    <property type="project" value="TreeGrafter"/>
</dbReference>
<dbReference type="GO" id="GO:0008270">
    <property type="term" value="F:zinc ion binding"/>
    <property type="evidence" value="ECO:0007669"/>
    <property type="project" value="UniProtKB-KW"/>
</dbReference>
<accession>A0A834MEG5</accession>
<dbReference type="InterPro" id="IPR013083">
    <property type="entry name" value="Znf_RING/FYVE/PHD"/>
</dbReference>
<keyword evidence="6" id="KW-1185">Reference proteome</keyword>
<evidence type="ECO:0000256" key="2">
    <source>
        <dbReference type="ARBA" id="ARBA00022771"/>
    </source>
</evidence>
<dbReference type="OrthoDB" id="4788989at2759"/>
<reference evidence="5" key="1">
    <citation type="submission" date="2020-08" db="EMBL/GenBank/DDBJ databases">
        <title>Genome sequencing and assembly of the red palm weevil Rhynchophorus ferrugineus.</title>
        <authorList>
            <person name="Dias G.B."/>
            <person name="Bergman C.M."/>
            <person name="Manee M."/>
        </authorList>
    </citation>
    <scope>NUCLEOTIDE SEQUENCE</scope>
    <source>
        <strain evidence="5">AA-2017</strain>
        <tissue evidence="5">Whole larva</tissue>
    </source>
</reference>